<feature type="compositionally biased region" description="Polar residues" evidence="1">
    <location>
        <begin position="68"/>
        <end position="91"/>
    </location>
</feature>
<reference evidence="4 5" key="1">
    <citation type="journal article" date="2011" name="Science">
        <title>Comparative functional genomics of the fission yeasts.</title>
        <authorList>
            <person name="Rhind N."/>
            <person name="Chen Z."/>
            <person name="Yassour M."/>
            <person name="Thompson D.A."/>
            <person name="Haas B.J."/>
            <person name="Habib N."/>
            <person name="Wapinski I."/>
            <person name="Roy S."/>
            <person name="Lin M.F."/>
            <person name="Heiman D.I."/>
            <person name="Young S.K."/>
            <person name="Furuya K."/>
            <person name="Guo Y."/>
            <person name="Pidoux A."/>
            <person name="Chen H.M."/>
            <person name="Robbertse B."/>
            <person name="Goldberg J.M."/>
            <person name="Aoki K."/>
            <person name="Bayne E.H."/>
            <person name="Berlin A.M."/>
            <person name="Desjardins C.A."/>
            <person name="Dobbs E."/>
            <person name="Dukaj L."/>
            <person name="Fan L."/>
            <person name="FitzGerald M.G."/>
            <person name="French C."/>
            <person name="Gujja S."/>
            <person name="Hansen K."/>
            <person name="Keifenheim D."/>
            <person name="Levin J.Z."/>
            <person name="Mosher R.A."/>
            <person name="Mueller C.A."/>
            <person name="Pfiffner J."/>
            <person name="Priest M."/>
            <person name="Russ C."/>
            <person name="Smialowska A."/>
            <person name="Swoboda P."/>
            <person name="Sykes S.M."/>
            <person name="Vaughn M."/>
            <person name="Vengrova S."/>
            <person name="Yoder R."/>
            <person name="Zeng Q."/>
            <person name="Allshire R."/>
            <person name="Baulcombe D."/>
            <person name="Birren B.W."/>
            <person name="Brown W."/>
            <person name="Ekwall K."/>
            <person name="Kellis M."/>
            <person name="Leatherwood J."/>
            <person name="Levin H."/>
            <person name="Margalit H."/>
            <person name="Martienssen R."/>
            <person name="Nieduszynski C.A."/>
            <person name="Spatafora J.W."/>
            <person name="Friedman N."/>
            <person name="Dalgaard J.Z."/>
            <person name="Baumann P."/>
            <person name="Niki H."/>
            <person name="Regev A."/>
            <person name="Nusbaum C."/>
        </authorList>
    </citation>
    <scope>NUCLEOTIDE SEQUENCE [LARGE SCALE GENOMIC DNA]</scope>
    <source>
        <strain evidence="5">yFS275 / FY16936</strain>
    </source>
</reference>
<feature type="compositionally biased region" description="Polar residues" evidence="1">
    <location>
        <begin position="395"/>
        <end position="412"/>
    </location>
</feature>
<evidence type="ECO:0000313" key="4">
    <source>
        <dbReference type="EMBL" id="EEB06560.2"/>
    </source>
</evidence>
<feature type="compositionally biased region" description="Polar residues" evidence="1">
    <location>
        <begin position="227"/>
        <end position="250"/>
    </location>
</feature>
<dbReference type="JaponicusDB" id="SJAG_01603"/>
<feature type="region of interest" description="Disordered" evidence="1">
    <location>
        <begin position="321"/>
        <end position="451"/>
    </location>
</feature>
<dbReference type="PANTHER" id="PTHR28014">
    <property type="entry name" value="NEGATIVE REGULATOR OF RAS-CAMP PATHWAY"/>
    <property type="match status" value="1"/>
</dbReference>
<dbReference type="PANTHER" id="PTHR28014:SF1">
    <property type="entry name" value="NEGATIVE REGULATOR OF RAS-CAMP PATHWAY"/>
    <property type="match status" value="1"/>
</dbReference>
<dbReference type="Pfam" id="PF11702">
    <property type="entry name" value="DUF3295"/>
    <property type="match status" value="1"/>
</dbReference>
<sequence>MCSLQILQINEQCLQKMQDAGQSHLRELWQVVTHCSSFVAAGYRLENALWRLWNSEASLLLQRKSLKTDPSSTASSNGQRTSSHCSDTPMDSRSIHQHSFNKFMAFYGTLDDDGSEHSLAFPKKQLNFSLHKNASPLRKDSKGLLSQDALEKSVVPSKSRIPSKSSAPPATIVPSNHQQHSAPKRPSASTAQMESLNSSVKKDVCSSSVLPNGRIHLSRRKTGPAVASQSSVKGNANAGSLPRRSSNVSLSAGRRQAARTRSSHNIRPARSNSPQKHNTPPAIVLEPNEVICGFEASAFTRPNSHLPRLRPLTPLVPTKSSMARLTERRPTSKQGATLAVPTHSSSPDKKLSHVSEQPTVSTNGHQKCVPPGHEDVPHKGMFYFQNSVSDDDVSGHSQSVAQDANTVDNVGNPNGLRAHETKSRNKQSTDAPNAARTSDNDDEWSSDSDSFEPHVFRKIDSSLERPSLHSHKSILSELLGSHSYKGSNVKLPAEFNETEINMEDDAVASSDDEADFDKDFPAIPMVSKRSFNIQHETSPEAVRRQMLSTELSESLKQSLLWDKQQKKKTSSAFLSRHLTSEVPQPQEFTDFNGNQVSSMKSFFQGDPASVW</sequence>
<feature type="region of interest" description="Disordered" evidence="1">
    <location>
        <begin position="68"/>
        <end position="92"/>
    </location>
</feature>
<feature type="domain" description="DUF3295" evidence="3">
    <location>
        <begin position="229"/>
        <end position="581"/>
    </location>
</feature>
<feature type="domain" description="Nitrogen regulatory protein areA GATA-like" evidence="2">
    <location>
        <begin position="28"/>
        <end position="54"/>
    </location>
</feature>
<dbReference type="AlphaFoldDB" id="B6JYE2"/>
<protein>
    <submittedName>
        <fullName evidence="4">Uncharacterized protein</fullName>
    </submittedName>
</protein>
<feature type="compositionally biased region" description="Acidic residues" evidence="1">
    <location>
        <begin position="440"/>
        <end position="450"/>
    </location>
</feature>
<evidence type="ECO:0000259" key="3">
    <source>
        <dbReference type="Pfam" id="PF11702"/>
    </source>
</evidence>
<feature type="compositionally biased region" description="Polar residues" evidence="1">
    <location>
        <begin position="265"/>
        <end position="278"/>
    </location>
</feature>
<organism evidence="4 5">
    <name type="scientific">Schizosaccharomyces japonicus (strain yFS275 / FY16936)</name>
    <name type="common">Fission yeast</name>
    <dbReference type="NCBI Taxonomy" id="402676"/>
    <lineage>
        <taxon>Eukaryota</taxon>
        <taxon>Fungi</taxon>
        <taxon>Dikarya</taxon>
        <taxon>Ascomycota</taxon>
        <taxon>Taphrinomycotina</taxon>
        <taxon>Schizosaccharomycetes</taxon>
        <taxon>Schizosaccharomycetales</taxon>
        <taxon>Schizosaccharomycetaceae</taxon>
        <taxon>Schizosaccharomyces</taxon>
    </lineage>
</organism>
<dbReference type="InterPro" id="IPR013860">
    <property type="entry name" value="AreA_GATA"/>
</dbReference>
<feature type="compositionally biased region" description="Polar residues" evidence="1">
    <location>
        <begin position="160"/>
        <end position="197"/>
    </location>
</feature>
<evidence type="ECO:0000259" key="2">
    <source>
        <dbReference type="Pfam" id="PF08550"/>
    </source>
</evidence>
<dbReference type="Proteomes" id="UP000001744">
    <property type="component" value="Unassembled WGS sequence"/>
</dbReference>
<dbReference type="STRING" id="402676.B6JYE2"/>
<feature type="compositionally biased region" description="Polar residues" evidence="1">
    <location>
        <begin position="354"/>
        <end position="365"/>
    </location>
</feature>
<keyword evidence="5" id="KW-1185">Reference proteome</keyword>
<accession>B6JYE2</accession>
<dbReference type="HOGENOM" id="CLU_447008_0_0_1"/>
<dbReference type="InterPro" id="IPR021711">
    <property type="entry name" value="DUF3295"/>
</dbReference>
<dbReference type="VEuPathDB" id="FungiDB:SJAG_01603"/>
<feature type="region of interest" description="Disordered" evidence="1">
    <location>
        <begin position="137"/>
        <end position="281"/>
    </location>
</feature>
<dbReference type="RefSeq" id="XP_002172853.2">
    <property type="nucleotide sequence ID" value="XM_002172817.2"/>
</dbReference>
<gene>
    <name evidence="4" type="ORF">SJAG_01603</name>
</gene>
<dbReference type="GeneID" id="7052289"/>
<dbReference type="InterPro" id="IPR053043">
    <property type="entry name" value="Ras-cAMP_regulatory"/>
</dbReference>
<dbReference type="OrthoDB" id="5054775at2759"/>
<evidence type="ECO:0000313" key="5">
    <source>
        <dbReference type="Proteomes" id="UP000001744"/>
    </source>
</evidence>
<dbReference type="Pfam" id="PF08550">
    <property type="entry name" value="GATA_AreA"/>
    <property type="match status" value="1"/>
</dbReference>
<feature type="compositionally biased region" description="Polar residues" evidence="1">
    <location>
        <begin position="426"/>
        <end position="437"/>
    </location>
</feature>
<proteinExistence type="predicted"/>
<dbReference type="EMBL" id="KE651168">
    <property type="protein sequence ID" value="EEB06560.2"/>
    <property type="molecule type" value="Genomic_DNA"/>
</dbReference>
<name>B6JYE2_SCHJY</name>
<evidence type="ECO:0000256" key="1">
    <source>
        <dbReference type="SAM" id="MobiDB-lite"/>
    </source>
</evidence>